<sequence length="89" mass="9880">MILRLSLAAQPRSAECHRGNKQQQLSKAGLIKHSALALQPADCCSLDQSRPDRPHQKAHRCHDHRLTPQVNARERQGYGTSTDTSSSLL</sequence>
<gene>
    <name evidence="2" type="ORF">PBY51_021528</name>
</gene>
<feature type="region of interest" description="Disordered" evidence="1">
    <location>
        <begin position="47"/>
        <end position="89"/>
    </location>
</feature>
<evidence type="ECO:0000313" key="3">
    <source>
        <dbReference type="Proteomes" id="UP001346869"/>
    </source>
</evidence>
<accession>A0AAN7XG66</accession>
<dbReference type="EMBL" id="JAUZQC010000014">
    <property type="protein sequence ID" value="KAK5860019.1"/>
    <property type="molecule type" value="Genomic_DNA"/>
</dbReference>
<proteinExistence type="predicted"/>
<evidence type="ECO:0000313" key="2">
    <source>
        <dbReference type="EMBL" id="KAK5860019.1"/>
    </source>
</evidence>
<evidence type="ECO:0000256" key="1">
    <source>
        <dbReference type="SAM" id="MobiDB-lite"/>
    </source>
</evidence>
<keyword evidence="3" id="KW-1185">Reference proteome</keyword>
<reference evidence="2 3" key="2">
    <citation type="journal article" date="2023" name="Mol. Biol. Evol.">
        <title>Genomics of Secondarily Temperate Adaptation in the Only Non-Antarctic Icefish.</title>
        <authorList>
            <person name="Rivera-Colon A.G."/>
            <person name="Rayamajhi N."/>
            <person name="Minhas B.F."/>
            <person name="Madrigal G."/>
            <person name="Bilyk K.T."/>
            <person name="Yoon V."/>
            <person name="Hune M."/>
            <person name="Gregory S."/>
            <person name="Cheng C.H.C."/>
            <person name="Catchen J.M."/>
        </authorList>
    </citation>
    <scope>NUCLEOTIDE SEQUENCE [LARGE SCALE GENOMIC DNA]</scope>
    <source>
        <strain evidence="2">JMC-PN-2008</strain>
    </source>
</reference>
<dbReference type="AlphaFoldDB" id="A0AAN7XG66"/>
<feature type="compositionally biased region" description="Polar residues" evidence="1">
    <location>
        <begin position="78"/>
        <end position="89"/>
    </location>
</feature>
<protein>
    <submittedName>
        <fullName evidence="2">Uncharacterized protein</fullName>
    </submittedName>
</protein>
<reference evidence="2 3" key="1">
    <citation type="journal article" date="2023" name="Genes (Basel)">
        <title>Chromosome-Level Genome Assembly and Circadian Gene Repertoire of the Patagonia Blennie Eleginops maclovinus-The Closest Ancestral Proxy of Antarctic Cryonotothenioids.</title>
        <authorList>
            <person name="Cheng C.C."/>
            <person name="Rivera-Colon A.G."/>
            <person name="Minhas B.F."/>
            <person name="Wilson L."/>
            <person name="Rayamajhi N."/>
            <person name="Vargas-Chacoff L."/>
            <person name="Catchen J.M."/>
        </authorList>
    </citation>
    <scope>NUCLEOTIDE SEQUENCE [LARGE SCALE GENOMIC DNA]</scope>
    <source>
        <strain evidence="2">JMC-PN-2008</strain>
    </source>
</reference>
<comment type="caution">
    <text evidence="2">The sequence shown here is derived from an EMBL/GenBank/DDBJ whole genome shotgun (WGS) entry which is preliminary data.</text>
</comment>
<feature type="region of interest" description="Disordered" evidence="1">
    <location>
        <begin position="1"/>
        <end position="21"/>
    </location>
</feature>
<dbReference type="Proteomes" id="UP001346869">
    <property type="component" value="Unassembled WGS sequence"/>
</dbReference>
<organism evidence="2 3">
    <name type="scientific">Eleginops maclovinus</name>
    <name type="common">Patagonian blennie</name>
    <name type="synonym">Eleginus maclovinus</name>
    <dbReference type="NCBI Taxonomy" id="56733"/>
    <lineage>
        <taxon>Eukaryota</taxon>
        <taxon>Metazoa</taxon>
        <taxon>Chordata</taxon>
        <taxon>Craniata</taxon>
        <taxon>Vertebrata</taxon>
        <taxon>Euteleostomi</taxon>
        <taxon>Actinopterygii</taxon>
        <taxon>Neopterygii</taxon>
        <taxon>Teleostei</taxon>
        <taxon>Neoteleostei</taxon>
        <taxon>Acanthomorphata</taxon>
        <taxon>Eupercaria</taxon>
        <taxon>Perciformes</taxon>
        <taxon>Notothenioidei</taxon>
        <taxon>Eleginopidae</taxon>
        <taxon>Eleginops</taxon>
    </lineage>
</organism>
<name>A0AAN7XG66_ELEMC</name>